<dbReference type="AlphaFoldDB" id="A0A081CMA1"/>
<protein>
    <submittedName>
        <fullName evidence="1">Uncharacterized protein</fullName>
    </submittedName>
</protein>
<evidence type="ECO:0000313" key="1">
    <source>
        <dbReference type="EMBL" id="GAK67797.1"/>
    </source>
</evidence>
<accession>A0A081CMA1</accession>
<keyword evidence="2" id="KW-1185">Reference proteome</keyword>
<dbReference type="RefSeq" id="XP_014654009.1">
    <property type="nucleotide sequence ID" value="XM_014798523.1"/>
</dbReference>
<evidence type="ECO:0000313" key="2">
    <source>
        <dbReference type="Proteomes" id="UP000053758"/>
    </source>
</evidence>
<organism evidence="1 2">
    <name type="scientific">Pseudozyma antarctica</name>
    <name type="common">Yeast</name>
    <name type="synonym">Candida antarctica</name>
    <dbReference type="NCBI Taxonomy" id="84753"/>
    <lineage>
        <taxon>Eukaryota</taxon>
        <taxon>Fungi</taxon>
        <taxon>Dikarya</taxon>
        <taxon>Basidiomycota</taxon>
        <taxon>Ustilaginomycotina</taxon>
        <taxon>Ustilaginomycetes</taxon>
        <taxon>Ustilaginales</taxon>
        <taxon>Ustilaginaceae</taxon>
        <taxon>Moesziomyces</taxon>
    </lineage>
</organism>
<dbReference type="HOGENOM" id="CLU_1495994_0_0_1"/>
<name>A0A081CMA1_PSEA2</name>
<dbReference type="Proteomes" id="UP000053758">
    <property type="component" value="Unassembled WGS sequence"/>
</dbReference>
<gene>
    <name evidence="1" type="ORF">PAN0_021c6026</name>
</gene>
<sequence length="180" mass="19567">MVMDKVGKYGIAASEREKESRTGSWRRRGDGHAHAGSTPTTPNCIAEGFHTDASKRLASFGSALWRAASAKVVARLAPPAWQDASIAVVRLCSPPRLRVFLRTQAKIGGPSQITIPRIVGTAAATSPRSRDNRFAHHSRSVEKHVGVIYMPHRFHGIAQSWWAFATPIELGGGDLRGCVY</sequence>
<reference evidence="2" key="1">
    <citation type="journal article" date="2014" name="Genome Announc.">
        <title>Draft Genome Sequence of the Yeast Pseudozyma antarctica Type Strain JCM10317, a Producer of the Glycolipid Biosurfactants, Mannosylerythritol Lipids.</title>
        <authorList>
            <person name="Saika A."/>
            <person name="Koike H."/>
            <person name="Hori T."/>
            <person name="Fukuoka T."/>
            <person name="Sato S."/>
            <person name="Habe H."/>
            <person name="Kitamoto D."/>
            <person name="Morita T."/>
        </authorList>
    </citation>
    <scope>NUCLEOTIDE SEQUENCE [LARGE SCALE GENOMIC DNA]</scope>
    <source>
        <strain evidence="2">JCM 10317</strain>
    </source>
</reference>
<dbReference type="GeneID" id="26306821"/>
<dbReference type="EMBL" id="DF830088">
    <property type="protein sequence ID" value="GAK67797.1"/>
    <property type="molecule type" value="Genomic_DNA"/>
</dbReference>
<proteinExistence type="predicted"/>